<dbReference type="GO" id="GO:0005737">
    <property type="term" value="C:cytoplasm"/>
    <property type="evidence" value="ECO:0007669"/>
    <property type="project" value="UniProtKB-SubCell"/>
</dbReference>
<keyword evidence="7" id="KW-0963">Cytoplasm</keyword>
<dbReference type="RefSeq" id="WP_088812903.1">
    <property type="nucleotide sequence ID" value="NZ_FYEX01000001.1"/>
</dbReference>
<sequence>MFKLIIGLGNPGTKHEKDRHNAGFWVVDELARAHGSHWQLDNKFFGEIAKIKLNGNDTYLLKPNTFMNRSGQAVSAICRFHKIVAKEILVVHDELDLKAGVARLKWAGGLGGHNGLKDISAHLSTNDYWRLRIGIGHPRDSQDGAKNLDVADYVLKKPRLEEQIDIDRAISCFLKVMPKISTGDINNATMELHSNT</sequence>
<dbReference type="InterPro" id="IPR036416">
    <property type="entry name" value="Pept_tRNA_hydro_sf"/>
</dbReference>
<dbReference type="EMBL" id="FYEX01000001">
    <property type="protein sequence ID" value="SNC64306.1"/>
    <property type="molecule type" value="Genomic_DNA"/>
</dbReference>
<keyword evidence="3 7" id="KW-0378">Hydrolase</keyword>
<dbReference type="Proteomes" id="UP000197215">
    <property type="component" value="Unassembled WGS sequence"/>
</dbReference>
<evidence type="ECO:0000256" key="3">
    <source>
        <dbReference type="ARBA" id="ARBA00022801"/>
    </source>
</evidence>
<dbReference type="InterPro" id="IPR018171">
    <property type="entry name" value="Pept_tRNA_hydro_CS"/>
</dbReference>
<dbReference type="Pfam" id="PF01195">
    <property type="entry name" value="Pept_tRNA_hydro"/>
    <property type="match status" value="1"/>
</dbReference>
<dbReference type="OrthoDB" id="9800507at2"/>
<evidence type="ECO:0000313" key="8">
    <source>
        <dbReference type="EMBL" id="SNC64306.1"/>
    </source>
</evidence>
<dbReference type="HAMAP" id="MF_00083">
    <property type="entry name" value="Pept_tRNA_hydro_bact"/>
    <property type="match status" value="1"/>
</dbReference>
<accession>A0A212TER1</accession>
<dbReference type="FunFam" id="3.40.50.1470:FF:000001">
    <property type="entry name" value="Peptidyl-tRNA hydrolase"/>
    <property type="match status" value="1"/>
</dbReference>
<feature type="site" description="Stabilizes the basic form of H active site to accept a proton" evidence="7">
    <location>
        <position position="93"/>
    </location>
</feature>
<protein>
    <recommendedName>
        <fullName evidence="6 7">Peptidyl-tRNA hydrolase</fullName>
        <shortName evidence="7">Pth</shortName>
        <ecNumber evidence="1 7">3.1.1.29</ecNumber>
    </recommendedName>
</protein>
<dbReference type="CDD" id="cd00462">
    <property type="entry name" value="PTH"/>
    <property type="match status" value="1"/>
</dbReference>
<dbReference type="NCBIfam" id="TIGR00447">
    <property type="entry name" value="pth"/>
    <property type="match status" value="1"/>
</dbReference>
<reference evidence="8 9" key="1">
    <citation type="submission" date="2017-06" db="EMBL/GenBank/DDBJ databases">
        <authorList>
            <person name="Kim H.J."/>
            <person name="Triplett B.A."/>
        </authorList>
    </citation>
    <scope>NUCLEOTIDE SEQUENCE [LARGE SCALE GENOMIC DNA]</scope>
    <source>
        <strain evidence="8 9">MWH-VicM1</strain>
    </source>
</reference>
<dbReference type="GO" id="GO:0004045">
    <property type="term" value="F:peptidyl-tRNA hydrolase activity"/>
    <property type="evidence" value="ECO:0007669"/>
    <property type="project" value="UniProtKB-UniRule"/>
</dbReference>
<name>A0A212TER1_9BURK</name>
<dbReference type="SUPFAM" id="SSF53178">
    <property type="entry name" value="Peptidyl-tRNA hydrolase-like"/>
    <property type="match status" value="1"/>
</dbReference>
<feature type="active site" description="Proton acceptor" evidence="7">
    <location>
        <position position="20"/>
    </location>
</feature>
<dbReference type="EC" id="3.1.1.29" evidence="1 7"/>
<feature type="binding site" evidence="7">
    <location>
        <position position="66"/>
    </location>
    <ligand>
        <name>tRNA</name>
        <dbReference type="ChEBI" id="CHEBI:17843"/>
    </ligand>
</feature>
<evidence type="ECO:0000313" key="9">
    <source>
        <dbReference type="Proteomes" id="UP000197215"/>
    </source>
</evidence>
<comment type="similarity">
    <text evidence="5 7">Belongs to the PTH family.</text>
</comment>
<keyword evidence="9" id="KW-1185">Reference proteome</keyword>
<feature type="binding site" evidence="7">
    <location>
        <position position="114"/>
    </location>
    <ligand>
        <name>tRNA</name>
        <dbReference type="ChEBI" id="CHEBI:17843"/>
    </ligand>
</feature>
<comment type="subunit">
    <text evidence="7">Monomer.</text>
</comment>
<feature type="site" description="Discriminates between blocked and unblocked aminoacyl-tRNA" evidence="7">
    <location>
        <position position="10"/>
    </location>
</feature>
<keyword evidence="2 7" id="KW-0820">tRNA-binding</keyword>
<comment type="function">
    <text evidence="7">Hydrolyzes ribosome-free peptidyl-tRNAs (with 1 or more amino acids incorporated), which drop off the ribosome during protein synthesis, or as a result of ribosome stalling.</text>
</comment>
<dbReference type="PANTHER" id="PTHR17224">
    <property type="entry name" value="PEPTIDYL-TRNA HYDROLASE"/>
    <property type="match status" value="1"/>
</dbReference>
<evidence type="ECO:0000256" key="7">
    <source>
        <dbReference type="HAMAP-Rule" id="MF_00083"/>
    </source>
</evidence>
<dbReference type="AlphaFoldDB" id="A0A212TER1"/>
<proteinExistence type="inferred from homology"/>
<evidence type="ECO:0000256" key="4">
    <source>
        <dbReference type="ARBA" id="ARBA00022884"/>
    </source>
</evidence>
<dbReference type="Gene3D" id="3.40.50.1470">
    <property type="entry name" value="Peptidyl-tRNA hydrolase"/>
    <property type="match status" value="1"/>
</dbReference>
<gene>
    <name evidence="7" type="primary">pth</name>
    <name evidence="8" type="ORF">SAMN06295916_1064</name>
</gene>
<evidence type="ECO:0000256" key="1">
    <source>
        <dbReference type="ARBA" id="ARBA00013260"/>
    </source>
</evidence>
<feature type="binding site" evidence="7">
    <location>
        <position position="68"/>
    </location>
    <ligand>
        <name>tRNA</name>
        <dbReference type="ChEBI" id="CHEBI:17843"/>
    </ligand>
</feature>
<dbReference type="GO" id="GO:0006515">
    <property type="term" value="P:protein quality control for misfolded or incompletely synthesized proteins"/>
    <property type="evidence" value="ECO:0007669"/>
    <property type="project" value="UniProtKB-UniRule"/>
</dbReference>
<dbReference type="PROSITE" id="PS01196">
    <property type="entry name" value="PEPT_TRNA_HYDROL_2"/>
    <property type="match status" value="1"/>
</dbReference>
<keyword evidence="4 7" id="KW-0694">RNA-binding</keyword>
<dbReference type="GO" id="GO:0000049">
    <property type="term" value="F:tRNA binding"/>
    <property type="evidence" value="ECO:0007669"/>
    <property type="project" value="UniProtKB-UniRule"/>
</dbReference>
<evidence type="ECO:0000256" key="6">
    <source>
        <dbReference type="ARBA" id="ARBA00050038"/>
    </source>
</evidence>
<dbReference type="InterPro" id="IPR001328">
    <property type="entry name" value="Pept_tRNA_hydro"/>
</dbReference>
<comment type="catalytic activity">
    <reaction evidence="7">
        <text>an N-acyl-L-alpha-aminoacyl-tRNA + H2O = an N-acyl-L-amino acid + a tRNA + H(+)</text>
        <dbReference type="Rhea" id="RHEA:54448"/>
        <dbReference type="Rhea" id="RHEA-COMP:10123"/>
        <dbReference type="Rhea" id="RHEA-COMP:13883"/>
        <dbReference type="ChEBI" id="CHEBI:15377"/>
        <dbReference type="ChEBI" id="CHEBI:15378"/>
        <dbReference type="ChEBI" id="CHEBI:59874"/>
        <dbReference type="ChEBI" id="CHEBI:78442"/>
        <dbReference type="ChEBI" id="CHEBI:138191"/>
        <dbReference type="EC" id="3.1.1.29"/>
    </reaction>
</comment>
<comment type="subcellular location">
    <subcellularLocation>
        <location evidence="7">Cytoplasm</location>
    </subcellularLocation>
</comment>
<comment type="function">
    <text evidence="7">Catalyzes the release of premature peptidyl moieties from peptidyl-tRNA molecules trapped in stalled 50S ribosomal subunits, and thus maintains levels of free tRNAs and 50S ribosomes.</text>
</comment>
<feature type="binding site" evidence="7">
    <location>
        <position position="15"/>
    </location>
    <ligand>
        <name>tRNA</name>
        <dbReference type="ChEBI" id="CHEBI:17843"/>
    </ligand>
</feature>
<evidence type="ECO:0000256" key="2">
    <source>
        <dbReference type="ARBA" id="ARBA00022555"/>
    </source>
</evidence>
<organism evidence="8 9">
    <name type="scientific">Polynucleobacter victoriensis</name>
    <dbReference type="NCBI Taxonomy" id="2049319"/>
    <lineage>
        <taxon>Bacteria</taxon>
        <taxon>Pseudomonadati</taxon>
        <taxon>Pseudomonadota</taxon>
        <taxon>Betaproteobacteria</taxon>
        <taxon>Burkholderiales</taxon>
        <taxon>Burkholderiaceae</taxon>
        <taxon>Polynucleobacter</taxon>
    </lineage>
</organism>
<evidence type="ECO:0000256" key="5">
    <source>
        <dbReference type="ARBA" id="ARBA00038063"/>
    </source>
</evidence>
<dbReference type="PANTHER" id="PTHR17224:SF1">
    <property type="entry name" value="PEPTIDYL-TRNA HYDROLASE"/>
    <property type="match status" value="1"/>
</dbReference>
<dbReference type="GO" id="GO:0072344">
    <property type="term" value="P:rescue of stalled ribosome"/>
    <property type="evidence" value="ECO:0007669"/>
    <property type="project" value="UniProtKB-UniRule"/>
</dbReference>